<dbReference type="AlphaFoldDB" id="A0A823A1K1"/>
<dbReference type="Proteomes" id="UP000607653">
    <property type="component" value="Unassembled WGS sequence"/>
</dbReference>
<sequence>MLPGRMWNGEKPVRHSARGADRCGLWRRPKPGLLRYARGDVVVAIVEGSTRP</sequence>
<comment type="caution">
    <text evidence="1">The sequence shown here is derived from an EMBL/GenBank/DDBJ whole genome shotgun (WGS) entry which is preliminary data.</text>
</comment>
<reference evidence="1 2" key="1">
    <citation type="journal article" date="2020" name="Mol. Biol. Evol.">
        <title>Distinct Expression and Methylation Patterns for Genes with Different Fates following a Single Whole-Genome Duplication in Flowering Plants.</title>
        <authorList>
            <person name="Shi T."/>
            <person name="Rahmani R.S."/>
            <person name="Gugger P.F."/>
            <person name="Wang M."/>
            <person name="Li H."/>
            <person name="Zhang Y."/>
            <person name="Li Z."/>
            <person name="Wang Q."/>
            <person name="Van de Peer Y."/>
            <person name="Marchal K."/>
            <person name="Chen J."/>
        </authorList>
    </citation>
    <scope>NUCLEOTIDE SEQUENCE [LARGE SCALE GENOMIC DNA]</scope>
    <source>
        <tissue evidence="1">Leaf</tissue>
    </source>
</reference>
<dbReference type="EMBL" id="DUZY01000265">
    <property type="protein sequence ID" value="DAD49611.1"/>
    <property type="molecule type" value="Genomic_DNA"/>
</dbReference>
<organism evidence="1 2">
    <name type="scientific">Nelumbo nucifera</name>
    <name type="common">Sacred lotus</name>
    <dbReference type="NCBI Taxonomy" id="4432"/>
    <lineage>
        <taxon>Eukaryota</taxon>
        <taxon>Viridiplantae</taxon>
        <taxon>Streptophyta</taxon>
        <taxon>Embryophyta</taxon>
        <taxon>Tracheophyta</taxon>
        <taxon>Spermatophyta</taxon>
        <taxon>Magnoliopsida</taxon>
        <taxon>Proteales</taxon>
        <taxon>Nelumbonaceae</taxon>
        <taxon>Nelumbo</taxon>
    </lineage>
</organism>
<gene>
    <name evidence="1" type="ORF">HUJ06_000187</name>
</gene>
<keyword evidence="2" id="KW-1185">Reference proteome</keyword>
<name>A0A823A1K1_NELNU</name>
<evidence type="ECO:0000313" key="2">
    <source>
        <dbReference type="Proteomes" id="UP000607653"/>
    </source>
</evidence>
<evidence type="ECO:0000313" key="1">
    <source>
        <dbReference type="EMBL" id="DAD49611.1"/>
    </source>
</evidence>
<accession>A0A823A1K1</accession>
<protein>
    <submittedName>
        <fullName evidence="1">Uncharacterized protein</fullName>
    </submittedName>
</protein>
<proteinExistence type="predicted"/>